<organism evidence="3 4">
    <name type="scientific">Actinomyces denticolens</name>
    <dbReference type="NCBI Taxonomy" id="52767"/>
    <lineage>
        <taxon>Bacteria</taxon>
        <taxon>Bacillati</taxon>
        <taxon>Actinomycetota</taxon>
        <taxon>Actinomycetes</taxon>
        <taxon>Actinomycetales</taxon>
        <taxon>Actinomycetaceae</taxon>
        <taxon>Actinomyces</taxon>
    </lineage>
</organism>
<accession>A0ABY1I9B4</accession>
<keyword evidence="2" id="KW-1133">Transmembrane helix</keyword>
<dbReference type="RefSeq" id="WP_073452548.1">
    <property type="nucleotide sequence ID" value="NZ_FQYL01000005.1"/>
</dbReference>
<evidence type="ECO:0000256" key="2">
    <source>
        <dbReference type="SAM" id="Phobius"/>
    </source>
</evidence>
<protein>
    <submittedName>
        <fullName evidence="3">Uncharacterized protein</fullName>
    </submittedName>
</protein>
<feature type="compositionally biased region" description="Low complexity" evidence="1">
    <location>
        <begin position="157"/>
        <end position="169"/>
    </location>
</feature>
<dbReference type="Proteomes" id="UP000184390">
    <property type="component" value="Unassembled WGS sequence"/>
</dbReference>
<feature type="transmembrane region" description="Helical" evidence="2">
    <location>
        <begin position="96"/>
        <end position="119"/>
    </location>
</feature>
<feature type="region of interest" description="Disordered" evidence="1">
    <location>
        <begin position="123"/>
        <end position="180"/>
    </location>
</feature>
<keyword evidence="4" id="KW-1185">Reference proteome</keyword>
<dbReference type="EMBL" id="FQYL01000005">
    <property type="protein sequence ID" value="SHI80423.1"/>
    <property type="molecule type" value="Genomic_DNA"/>
</dbReference>
<name>A0ABY1I9B4_9ACTO</name>
<feature type="compositionally biased region" description="Low complexity" evidence="1">
    <location>
        <begin position="128"/>
        <end position="144"/>
    </location>
</feature>
<reference evidence="3 4" key="1">
    <citation type="submission" date="2016-11" db="EMBL/GenBank/DDBJ databases">
        <authorList>
            <person name="Varghese N."/>
            <person name="Submissions S."/>
        </authorList>
    </citation>
    <scope>NUCLEOTIDE SEQUENCE [LARGE SCALE GENOMIC DNA]</scope>
    <source>
        <strain evidence="3 4">PA</strain>
    </source>
</reference>
<comment type="caution">
    <text evidence="3">The sequence shown here is derived from an EMBL/GenBank/DDBJ whole genome shotgun (WGS) entry which is preliminary data.</text>
</comment>
<gene>
    <name evidence="3" type="ORF">SAMN05216246_10564</name>
</gene>
<feature type="compositionally biased region" description="Low complexity" evidence="1">
    <location>
        <begin position="49"/>
        <end position="58"/>
    </location>
</feature>
<feature type="region of interest" description="Disordered" evidence="1">
    <location>
        <begin position="1"/>
        <end position="91"/>
    </location>
</feature>
<evidence type="ECO:0000313" key="3">
    <source>
        <dbReference type="EMBL" id="SHI80423.1"/>
    </source>
</evidence>
<sequence>MSQYPPNGQYPGQYPGQHPDPSASQPPAQPYPQPGQNQPGYPPPGYGSGYRPGYTPSSQVGGQMGAQLPFQPVGTAYGYGGPGQQGPQPPKKNTGLIVGVVSAVVIALVASGVGAFLLLRGDNDDAAPKANTTTTAPATSTHPEPSGEPTRTKRPSKSPTPSASPSAAAGSQEVTGPVTGVTFSVPKGWTTGVGGAPDAGGVLDADITSDLDAYAYGSSGLKQVQLQKGVAPLSTAPSEDMLKTVLSRQGGATFSSYETFTTPNGDGAVAYFSLDKDGITIYGALIEPKTSTGGYATLTTAAFTEPQSKELTQSVIASIR</sequence>
<keyword evidence="2" id="KW-0472">Membrane</keyword>
<evidence type="ECO:0000313" key="4">
    <source>
        <dbReference type="Proteomes" id="UP000184390"/>
    </source>
</evidence>
<proteinExistence type="predicted"/>
<evidence type="ECO:0000256" key="1">
    <source>
        <dbReference type="SAM" id="MobiDB-lite"/>
    </source>
</evidence>
<keyword evidence="2" id="KW-0812">Transmembrane</keyword>
<feature type="compositionally biased region" description="Low complexity" evidence="1">
    <location>
        <begin position="1"/>
        <end position="26"/>
    </location>
</feature>